<dbReference type="Proteomes" id="UP000735302">
    <property type="component" value="Unassembled WGS sequence"/>
</dbReference>
<organism evidence="2 3">
    <name type="scientific">Plakobranchus ocellatus</name>
    <dbReference type="NCBI Taxonomy" id="259542"/>
    <lineage>
        <taxon>Eukaryota</taxon>
        <taxon>Metazoa</taxon>
        <taxon>Spiralia</taxon>
        <taxon>Lophotrochozoa</taxon>
        <taxon>Mollusca</taxon>
        <taxon>Gastropoda</taxon>
        <taxon>Heterobranchia</taxon>
        <taxon>Euthyneura</taxon>
        <taxon>Panpulmonata</taxon>
        <taxon>Sacoglossa</taxon>
        <taxon>Placobranchoidea</taxon>
        <taxon>Plakobranchidae</taxon>
        <taxon>Plakobranchus</taxon>
    </lineage>
</organism>
<gene>
    <name evidence="2" type="ORF">PoB_000421000</name>
</gene>
<reference evidence="2 3" key="1">
    <citation type="journal article" date="2021" name="Elife">
        <title>Chloroplast acquisition without the gene transfer in kleptoplastic sea slugs, Plakobranchus ocellatus.</title>
        <authorList>
            <person name="Maeda T."/>
            <person name="Takahashi S."/>
            <person name="Yoshida T."/>
            <person name="Shimamura S."/>
            <person name="Takaki Y."/>
            <person name="Nagai Y."/>
            <person name="Toyoda A."/>
            <person name="Suzuki Y."/>
            <person name="Arimoto A."/>
            <person name="Ishii H."/>
            <person name="Satoh N."/>
            <person name="Nishiyama T."/>
            <person name="Hasebe M."/>
            <person name="Maruyama T."/>
            <person name="Minagawa J."/>
            <person name="Obokata J."/>
            <person name="Shigenobu S."/>
        </authorList>
    </citation>
    <scope>NUCLEOTIDE SEQUENCE [LARGE SCALE GENOMIC DNA]</scope>
</reference>
<comment type="caution">
    <text evidence="2">The sequence shown here is derived from an EMBL/GenBank/DDBJ whole genome shotgun (WGS) entry which is preliminary data.</text>
</comment>
<name>A0AAV3Y3U2_9GAST</name>
<evidence type="ECO:0000313" key="2">
    <source>
        <dbReference type="EMBL" id="GFN77704.1"/>
    </source>
</evidence>
<keyword evidence="3" id="KW-1185">Reference proteome</keyword>
<sequence length="238" mass="25674">MAEDGTGGSRETSFSNPSVIVDDLVSDEAVQALVYVIKDQTEHKNSENNNKQLADADKNSLDSIIPGHSDIQQNVFVDVDAKSSQSSLTGENLVICFQNGSIQKSEIAQGSHGSGYSGDLPEAVETTGHEEEGDPQGIQSIRRQIRSLIDPLLPSSAYVAQGRQFSVTRTPKTVHVHHLGQKYAVPTVEDHLCIQQAIDAGMSKILNGFSHYVKTAGSLSCRSLSQKPQNANMPSVWS</sequence>
<accession>A0AAV3Y3U2</accession>
<dbReference type="AlphaFoldDB" id="A0AAV3Y3U2"/>
<protein>
    <recommendedName>
        <fullName evidence="4">Late endosomal/lysosomal adaptor and MAPK and MTOR activator 1</fullName>
    </recommendedName>
</protein>
<evidence type="ECO:0000256" key="1">
    <source>
        <dbReference type="SAM" id="MobiDB-lite"/>
    </source>
</evidence>
<proteinExistence type="predicted"/>
<evidence type="ECO:0000313" key="3">
    <source>
        <dbReference type="Proteomes" id="UP000735302"/>
    </source>
</evidence>
<dbReference type="EMBL" id="BLXT01000501">
    <property type="protein sequence ID" value="GFN77704.1"/>
    <property type="molecule type" value="Genomic_DNA"/>
</dbReference>
<evidence type="ECO:0008006" key="4">
    <source>
        <dbReference type="Google" id="ProtNLM"/>
    </source>
</evidence>
<feature type="region of interest" description="Disordered" evidence="1">
    <location>
        <begin position="108"/>
        <end position="136"/>
    </location>
</feature>